<accession>A0A7J0HG79</accession>
<name>A0A7J0HG79_9ERIC</name>
<dbReference type="Proteomes" id="UP000585474">
    <property type="component" value="Unassembled WGS sequence"/>
</dbReference>
<proteinExistence type="predicted"/>
<dbReference type="OrthoDB" id="1936908at2759"/>
<comment type="caution">
    <text evidence="2">The sequence shown here is derived from an EMBL/GenBank/DDBJ whole genome shotgun (WGS) entry which is preliminary data.</text>
</comment>
<sequence length="111" mass="13331">MDWAQFKVIFREKYIPRALQNAKCAEFKQLKQIGKTVAEYKKAFTNLAEYEPHLVATDKMRAQRFEDGLRYEIKRVIRPLVLPTYADVLDRAIIVDQDEMEKRKYFDNKKR</sequence>
<reference evidence="2 3" key="1">
    <citation type="submission" date="2019-07" db="EMBL/GenBank/DDBJ databases">
        <title>De Novo Assembly of kiwifruit Actinidia rufa.</title>
        <authorList>
            <person name="Sugita-Konishi S."/>
            <person name="Sato K."/>
            <person name="Mori E."/>
            <person name="Abe Y."/>
            <person name="Kisaki G."/>
            <person name="Hamano K."/>
            <person name="Suezawa K."/>
            <person name="Otani M."/>
            <person name="Fukuda T."/>
            <person name="Manabe T."/>
            <person name="Gomi K."/>
            <person name="Tabuchi M."/>
            <person name="Akimitsu K."/>
            <person name="Kataoka I."/>
        </authorList>
    </citation>
    <scope>NUCLEOTIDE SEQUENCE [LARGE SCALE GENOMIC DNA]</scope>
    <source>
        <strain evidence="3">cv. Fuchu</strain>
    </source>
</reference>
<keyword evidence="3" id="KW-1185">Reference proteome</keyword>
<dbReference type="AlphaFoldDB" id="A0A7J0HG79"/>
<dbReference type="Pfam" id="PF03732">
    <property type="entry name" value="Retrotrans_gag"/>
    <property type="match status" value="1"/>
</dbReference>
<evidence type="ECO:0000313" key="2">
    <source>
        <dbReference type="EMBL" id="GFZ21694.1"/>
    </source>
</evidence>
<evidence type="ECO:0000313" key="3">
    <source>
        <dbReference type="Proteomes" id="UP000585474"/>
    </source>
</evidence>
<gene>
    <name evidence="2" type="ORF">Acr_29g0008560</name>
</gene>
<protein>
    <recommendedName>
        <fullName evidence="1">Retrotransposon gag domain-containing protein</fullName>
    </recommendedName>
</protein>
<feature type="domain" description="Retrotransposon gag" evidence="1">
    <location>
        <begin position="2"/>
        <end position="70"/>
    </location>
</feature>
<evidence type="ECO:0000259" key="1">
    <source>
        <dbReference type="Pfam" id="PF03732"/>
    </source>
</evidence>
<organism evidence="2 3">
    <name type="scientific">Actinidia rufa</name>
    <dbReference type="NCBI Taxonomy" id="165716"/>
    <lineage>
        <taxon>Eukaryota</taxon>
        <taxon>Viridiplantae</taxon>
        <taxon>Streptophyta</taxon>
        <taxon>Embryophyta</taxon>
        <taxon>Tracheophyta</taxon>
        <taxon>Spermatophyta</taxon>
        <taxon>Magnoliopsida</taxon>
        <taxon>eudicotyledons</taxon>
        <taxon>Gunneridae</taxon>
        <taxon>Pentapetalae</taxon>
        <taxon>asterids</taxon>
        <taxon>Ericales</taxon>
        <taxon>Actinidiaceae</taxon>
        <taxon>Actinidia</taxon>
    </lineage>
</organism>
<dbReference type="EMBL" id="BJWL01000029">
    <property type="protein sequence ID" value="GFZ21694.1"/>
    <property type="molecule type" value="Genomic_DNA"/>
</dbReference>
<dbReference type="InterPro" id="IPR005162">
    <property type="entry name" value="Retrotrans_gag_dom"/>
</dbReference>